<sequence>MSTRISLASLPSRLLNGLERHHGQHRKVSLADRDGQNPESHAIMNMVAVFEETKVQNDALRVMMEDVMRRVSALEILLRRTDNGQRSRERSGRIDD</sequence>
<gene>
    <name evidence="1" type="ORF">VP1G_11467</name>
</gene>
<accession>A0A194VFR4</accession>
<protein>
    <submittedName>
        <fullName evidence="1">Uncharacterized protein</fullName>
    </submittedName>
</protein>
<dbReference type="AlphaFoldDB" id="A0A194VFR4"/>
<reference evidence="2" key="1">
    <citation type="submission" date="2014-12" db="EMBL/GenBank/DDBJ databases">
        <title>Genome Sequence of Valsa Canker Pathogens Uncovers a Specific Adaption of Colonization on Woody Bark.</title>
        <authorList>
            <person name="Yin Z."/>
            <person name="Liu H."/>
            <person name="Gao X."/>
            <person name="Li Z."/>
            <person name="Song N."/>
            <person name="Ke X."/>
            <person name="Dai Q."/>
            <person name="Wu Y."/>
            <person name="Sun Y."/>
            <person name="Xu J.-R."/>
            <person name="Kang Z.K."/>
            <person name="Wang L."/>
            <person name="Huang L."/>
        </authorList>
    </citation>
    <scope>NUCLEOTIDE SEQUENCE [LARGE SCALE GENOMIC DNA]</scope>
    <source>
        <strain evidence="2">SXYL134</strain>
    </source>
</reference>
<name>A0A194VFR4_CYTMA</name>
<keyword evidence="2" id="KW-1185">Reference proteome</keyword>
<dbReference type="Proteomes" id="UP000078576">
    <property type="component" value="Unassembled WGS sequence"/>
</dbReference>
<evidence type="ECO:0000313" key="1">
    <source>
        <dbReference type="EMBL" id="KUI62852.1"/>
    </source>
</evidence>
<evidence type="ECO:0000313" key="2">
    <source>
        <dbReference type="Proteomes" id="UP000078576"/>
    </source>
</evidence>
<proteinExistence type="predicted"/>
<dbReference type="EMBL" id="KN714838">
    <property type="protein sequence ID" value="KUI62852.1"/>
    <property type="molecule type" value="Genomic_DNA"/>
</dbReference>
<organism evidence="1 2">
    <name type="scientific">Cytospora mali</name>
    <name type="common">Apple Valsa canker fungus</name>
    <name type="synonym">Valsa mali</name>
    <dbReference type="NCBI Taxonomy" id="578113"/>
    <lineage>
        <taxon>Eukaryota</taxon>
        <taxon>Fungi</taxon>
        <taxon>Dikarya</taxon>
        <taxon>Ascomycota</taxon>
        <taxon>Pezizomycotina</taxon>
        <taxon>Sordariomycetes</taxon>
        <taxon>Sordariomycetidae</taxon>
        <taxon>Diaporthales</taxon>
        <taxon>Cytosporaceae</taxon>
        <taxon>Cytospora</taxon>
    </lineage>
</organism>